<sequence length="180" mass="20761">MENRKEQIIERALVHIKKRGYLSFSYDHLSKELGLTKASIHYHFEKKESLGLAICDRIEIGLDQMILAINSMHIDPREKTMEFFRMRISHINSDEICPISAFQADFPYLPEILKQSVQYVTKKEIGCVAELLQDVHKNKNKNEAKAILLLSAMKGALQYRRAVGGEIMETISKQLEEIVQ</sequence>
<dbReference type="Gene3D" id="1.10.357.10">
    <property type="entry name" value="Tetracycline Repressor, domain 2"/>
    <property type="match status" value="1"/>
</dbReference>
<evidence type="ECO:0000256" key="2">
    <source>
        <dbReference type="ARBA" id="ARBA00023125"/>
    </source>
</evidence>
<name>A0A0K9H0L4_9BACI</name>
<dbReference type="PATRIC" id="fig|1679170.3.peg.4287"/>
<protein>
    <recommendedName>
        <fullName evidence="5">HTH tetR-type domain-containing protein</fullName>
    </recommendedName>
</protein>
<feature type="DNA-binding region" description="H-T-H motif" evidence="4">
    <location>
        <begin position="25"/>
        <end position="44"/>
    </location>
</feature>
<dbReference type="PANTHER" id="PTHR47506:SF7">
    <property type="entry name" value="TRANSCRIPTIONAL REGULATORY PROTEIN"/>
    <property type="match status" value="1"/>
</dbReference>
<dbReference type="SUPFAM" id="SSF48498">
    <property type="entry name" value="Tetracyclin repressor-like, C-terminal domain"/>
    <property type="match status" value="1"/>
</dbReference>
<evidence type="ECO:0000313" key="7">
    <source>
        <dbReference type="Proteomes" id="UP000037146"/>
    </source>
</evidence>
<dbReference type="InterPro" id="IPR036271">
    <property type="entry name" value="Tet_transcr_reg_TetR-rel_C_sf"/>
</dbReference>
<dbReference type="EMBL" id="LFZW01000001">
    <property type="protein sequence ID" value="KMY52426.1"/>
    <property type="molecule type" value="Genomic_DNA"/>
</dbReference>
<dbReference type="STRING" id="1679170.AC625_18930"/>
<evidence type="ECO:0000256" key="3">
    <source>
        <dbReference type="ARBA" id="ARBA00023163"/>
    </source>
</evidence>
<keyword evidence="3" id="KW-0804">Transcription</keyword>
<evidence type="ECO:0000256" key="4">
    <source>
        <dbReference type="PROSITE-ProRule" id="PRU00335"/>
    </source>
</evidence>
<gene>
    <name evidence="6" type="ORF">AC625_18930</name>
</gene>
<dbReference type="PROSITE" id="PS50977">
    <property type="entry name" value="HTH_TETR_2"/>
    <property type="match status" value="1"/>
</dbReference>
<dbReference type="Pfam" id="PF00440">
    <property type="entry name" value="TetR_N"/>
    <property type="match status" value="1"/>
</dbReference>
<dbReference type="GO" id="GO:0003677">
    <property type="term" value="F:DNA binding"/>
    <property type="evidence" value="ECO:0007669"/>
    <property type="project" value="UniProtKB-UniRule"/>
</dbReference>
<dbReference type="PRINTS" id="PR00455">
    <property type="entry name" value="HTHTETR"/>
</dbReference>
<evidence type="ECO:0000313" key="6">
    <source>
        <dbReference type="EMBL" id="KMY52426.1"/>
    </source>
</evidence>
<dbReference type="SUPFAM" id="SSF46689">
    <property type="entry name" value="Homeodomain-like"/>
    <property type="match status" value="1"/>
</dbReference>
<comment type="caution">
    <text evidence="6">The sequence shown here is derived from an EMBL/GenBank/DDBJ whole genome shotgun (WGS) entry which is preliminary data.</text>
</comment>
<dbReference type="AlphaFoldDB" id="A0A0K9H0L4"/>
<organism evidence="6 7">
    <name type="scientific">Peribacillus loiseleuriae</name>
    <dbReference type="NCBI Taxonomy" id="1679170"/>
    <lineage>
        <taxon>Bacteria</taxon>
        <taxon>Bacillati</taxon>
        <taxon>Bacillota</taxon>
        <taxon>Bacilli</taxon>
        <taxon>Bacillales</taxon>
        <taxon>Bacillaceae</taxon>
        <taxon>Peribacillus</taxon>
    </lineage>
</organism>
<evidence type="ECO:0000259" key="5">
    <source>
        <dbReference type="PROSITE" id="PS50977"/>
    </source>
</evidence>
<reference evidence="7" key="1">
    <citation type="submission" date="2015-07" db="EMBL/GenBank/DDBJ databases">
        <title>Genome sequencing project for genomic taxonomy and phylogenomics of Bacillus-like bacteria.</title>
        <authorList>
            <person name="Liu B."/>
            <person name="Wang J."/>
            <person name="Zhu Y."/>
            <person name="Liu G."/>
            <person name="Chen Q."/>
            <person name="Chen Z."/>
            <person name="Lan J."/>
            <person name="Che J."/>
            <person name="Ge C."/>
            <person name="Shi H."/>
            <person name="Pan Z."/>
            <person name="Liu X."/>
        </authorList>
    </citation>
    <scope>NUCLEOTIDE SEQUENCE [LARGE SCALE GENOMIC DNA]</scope>
    <source>
        <strain evidence="7">FJAT-27997</strain>
    </source>
</reference>
<evidence type="ECO:0000256" key="1">
    <source>
        <dbReference type="ARBA" id="ARBA00023015"/>
    </source>
</evidence>
<accession>A0A0K9H0L4</accession>
<dbReference type="Proteomes" id="UP000037146">
    <property type="component" value="Unassembled WGS sequence"/>
</dbReference>
<dbReference type="InterPro" id="IPR001647">
    <property type="entry name" value="HTH_TetR"/>
</dbReference>
<proteinExistence type="predicted"/>
<dbReference type="InterPro" id="IPR009057">
    <property type="entry name" value="Homeodomain-like_sf"/>
</dbReference>
<dbReference type="PANTHER" id="PTHR47506">
    <property type="entry name" value="TRANSCRIPTIONAL REGULATORY PROTEIN"/>
    <property type="match status" value="1"/>
</dbReference>
<feature type="domain" description="HTH tetR-type" evidence="5">
    <location>
        <begin position="2"/>
        <end position="62"/>
    </location>
</feature>
<keyword evidence="7" id="KW-1185">Reference proteome</keyword>
<keyword evidence="1" id="KW-0805">Transcription regulation</keyword>
<keyword evidence="2 4" id="KW-0238">DNA-binding</keyword>